<evidence type="ECO:0000313" key="5">
    <source>
        <dbReference type="EMBL" id="GLT20798.1"/>
    </source>
</evidence>
<dbReference type="Proteomes" id="UP001157167">
    <property type="component" value="Unassembled WGS sequence"/>
</dbReference>
<dbReference type="InterPro" id="IPR010534">
    <property type="entry name" value="Phage_933W_GpQ"/>
</dbReference>
<reference evidence="6" key="1">
    <citation type="journal article" date="2019" name="Int. J. Syst. Evol. Microbiol.">
        <title>The Global Catalogue of Microorganisms (GCM) 10K type strain sequencing project: providing services to taxonomists for standard genome sequencing and annotation.</title>
        <authorList>
            <consortium name="The Broad Institute Genomics Platform"/>
            <consortium name="The Broad Institute Genome Sequencing Center for Infectious Disease"/>
            <person name="Wu L."/>
            <person name="Ma J."/>
        </authorList>
    </citation>
    <scope>NUCLEOTIDE SEQUENCE [LARGE SCALE GENOMIC DNA]</scope>
    <source>
        <strain evidence="6">NBRC 102407</strain>
    </source>
</reference>
<evidence type="ECO:0000256" key="3">
    <source>
        <dbReference type="ARBA" id="ARBA00023125"/>
    </source>
</evidence>
<evidence type="ECO:0008006" key="7">
    <source>
        <dbReference type="Google" id="ProtNLM"/>
    </source>
</evidence>
<comment type="similarity">
    <text evidence="1">Belongs to the phage antitermination Q type 1 family.</text>
</comment>
<dbReference type="Gene3D" id="1.10.10.10">
    <property type="entry name" value="Winged helix-like DNA-binding domain superfamily/Winged helix DNA-binding domain"/>
    <property type="match status" value="1"/>
</dbReference>
<accession>A0ABQ6F5I3</accession>
<organism evidence="5 6">
    <name type="scientific">Zoogloea oryzae</name>
    <dbReference type="NCBI Taxonomy" id="310767"/>
    <lineage>
        <taxon>Bacteria</taxon>
        <taxon>Pseudomonadati</taxon>
        <taxon>Pseudomonadota</taxon>
        <taxon>Betaproteobacteria</taxon>
        <taxon>Rhodocyclales</taxon>
        <taxon>Zoogloeaceae</taxon>
        <taxon>Zoogloea</taxon>
    </lineage>
</organism>
<sequence length="122" mass="13525">MIPYVNSLLSAWGRWVVRNQDGGVGWATCSPMFRDGLAGVMPAESRPPIGVGGNVDDCEFTDKAIKRLDEGDRDLIKATYVDRLKVKEIAAKFGWHRQRVSERLNVAGDRLLGHMNDIAADL</sequence>
<comment type="caution">
    <text evidence="5">The sequence shown here is derived from an EMBL/GenBank/DDBJ whole genome shotgun (WGS) entry which is preliminary data.</text>
</comment>
<keyword evidence="2" id="KW-0805">Transcription regulation</keyword>
<dbReference type="InterPro" id="IPR036388">
    <property type="entry name" value="WH-like_DNA-bd_sf"/>
</dbReference>
<gene>
    <name evidence="5" type="ORF">GCM10007933_02500</name>
</gene>
<keyword evidence="6" id="KW-1185">Reference proteome</keyword>
<name>A0ABQ6F5I3_9RHOO</name>
<evidence type="ECO:0000256" key="2">
    <source>
        <dbReference type="ARBA" id="ARBA00023015"/>
    </source>
</evidence>
<protein>
    <recommendedName>
        <fullName evidence="7">Sigma-70 family RNA polymerase sigma factor</fullName>
    </recommendedName>
</protein>
<keyword evidence="4" id="KW-0804">Transcription</keyword>
<proteinExistence type="inferred from homology"/>
<evidence type="ECO:0000313" key="6">
    <source>
        <dbReference type="Proteomes" id="UP001157167"/>
    </source>
</evidence>
<keyword evidence="3" id="KW-0238">DNA-binding</keyword>
<dbReference type="SUPFAM" id="SSF88659">
    <property type="entry name" value="Sigma3 and sigma4 domains of RNA polymerase sigma factors"/>
    <property type="match status" value="1"/>
</dbReference>
<evidence type="ECO:0000256" key="1">
    <source>
        <dbReference type="ARBA" id="ARBA00010234"/>
    </source>
</evidence>
<dbReference type="InterPro" id="IPR013324">
    <property type="entry name" value="RNA_pol_sigma_r3/r4-like"/>
</dbReference>
<dbReference type="EMBL" id="BSPX01000002">
    <property type="protein sequence ID" value="GLT20798.1"/>
    <property type="molecule type" value="Genomic_DNA"/>
</dbReference>
<dbReference type="Pfam" id="PF06530">
    <property type="entry name" value="Phage_antitermQ"/>
    <property type="match status" value="1"/>
</dbReference>
<evidence type="ECO:0000256" key="4">
    <source>
        <dbReference type="ARBA" id="ARBA00023163"/>
    </source>
</evidence>